<organism evidence="1">
    <name type="scientific">marine sediment metagenome</name>
    <dbReference type="NCBI Taxonomy" id="412755"/>
    <lineage>
        <taxon>unclassified sequences</taxon>
        <taxon>metagenomes</taxon>
        <taxon>ecological metagenomes</taxon>
    </lineage>
</organism>
<dbReference type="AlphaFoldDB" id="X0Z7E5"/>
<dbReference type="EMBL" id="BARS01055312">
    <property type="protein sequence ID" value="GAG44466.1"/>
    <property type="molecule type" value="Genomic_DNA"/>
</dbReference>
<name>X0Z7E5_9ZZZZ</name>
<comment type="caution">
    <text evidence="1">The sequence shown here is derived from an EMBL/GenBank/DDBJ whole genome shotgun (WGS) entry which is preliminary data.</text>
</comment>
<accession>X0Z7E5</accession>
<gene>
    <name evidence="1" type="ORF">S01H1_81691</name>
</gene>
<protein>
    <submittedName>
        <fullName evidence="1">Uncharacterized protein</fullName>
    </submittedName>
</protein>
<feature type="non-terminal residue" evidence="1">
    <location>
        <position position="31"/>
    </location>
</feature>
<reference evidence="1" key="1">
    <citation type="journal article" date="2014" name="Front. Microbiol.">
        <title>High frequency of phylogenetically diverse reductive dehalogenase-homologous genes in deep subseafloor sedimentary metagenomes.</title>
        <authorList>
            <person name="Kawai M."/>
            <person name="Futagami T."/>
            <person name="Toyoda A."/>
            <person name="Takaki Y."/>
            <person name="Nishi S."/>
            <person name="Hori S."/>
            <person name="Arai W."/>
            <person name="Tsubouchi T."/>
            <person name="Morono Y."/>
            <person name="Uchiyama I."/>
            <person name="Ito T."/>
            <person name="Fujiyama A."/>
            <person name="Inagaki F."/>
            <person name="Takami H."/>
        </authorList>
    </citation>
    <scope>NUCLEOTIDE SEQUENCE</scope>
    <source>
        <strain evidence="1">Expedition CK06-06</strain>
    </source>
</reference>
<sequence>MEVKLKPGFRHWVRGRVHVKRILKPVTYVLA</sequence>
<proteinExistence type="predicted"/>
<evidence type="ECO:0000313" key="1">
    <source>
        <dbReference type="EMBL" id="GAG44466.1"/>
    </source>
</evidence>